<dbReference type="OrthoDB" id="6505244at2"/>
<evidence type="ECO:0000259" key="1">
    <source>
        <dbReference type="Pfam" id="PF06568"/>
    </source>
</evidence>
<dbReference type="Pfam" id="PF06568">
    <property type="entry name" value="YjiS-like"/>
    <property type="match status" value="1"/>
</dbReference>
<sequence>MGYEENCAAKPFAVTPWHLLRAIAHGIKAIHQRRKTRQILSHLNDAQLKDIGLTRSDIENERW</sequence>
<gene>
    <name evidence="2" type="ORF">B2J69_22365</name>
</gene>
<comment type="caution">
    <text evidence="2">The sequence shown here is derived from an EMBL/GenBank/DDBJ whole genome shotgun (WGS) entry which is preliminary data.</text>
</comment>
<keyword evidence="3" id="KW-1185">Reference proteome</keyword>
<evidence type="ECO:0000313" key="2">
    <source>
        <dbReference type="EMBL" id="OQP30072.1"/>
    </source>
</evidence>
<organism evidence="2 3">
    <name type="scientific">Pantoea latae</name>
    <dbReference type="NCBI Taxonomy" id="1964541"/>
    <lineage>
        <taxon>Bacteria</taxon>
        <taxon>Pseudomonadati</taxon>
        <taxon>Pseudomonadota</taxon>
        <taxon>Gammaproteobacteria</taxon>
        <taxon>Enterobacterales</taxon>
        <taxon>Erwiniaceae</taxon>
        <taxon>Pantoea</taxon>
    </lineage>
</organism>
<dbReference type="AlphaFoldDB" id="A0A1V9D815"/>
<evidence type="ECO:0000313" key="3">
    <source>
        <dbReference type="Proteomes" id="UP000192769"/>
    </source>
</evidence>
<name>A0A1V9D815_9GAMM</name>
<proteinExistence type="predicted"/>
<accession>A0A1V9D815</accession>
<reference evidence="2 3" key="1">
    <citation type="submission" date="2017-02" db="EMBL/GenBank/DDBJ databases">
        <title>Whole genome shotgun sequence of Pantoea agglomerans strain AS1 isolated from a cycad, Zamia floridana in Central Florida, USA.</title>
        <authorList>
            <person name="Lata P."/>
            <person name="Govindarajan S."/>
            <person name="Qi F."/>
            <person name="Li J.-L."/>
            <person name="Maurya S.K."/>
            <person name="Sahoo M.K."/>
        </authorList>
    </citation>
    <scope>NUCLEOTIDE SEQUENCE [LARGE SCALE GENOMIC DNA]</scope>
    <source>
        <strain evidence="2 3">AS1</strain>
    </source>
</reference>
<dbReference type="InterPro" id="IPR009506">
    <property type="entry name" value="YjiS-like"/>
</dbReference>
<dbReference type="RefSeq" id="WP_081142500.1">
    <property type="nucleotide sequence ID" value="NZ_MWUE01000041.1"/>
</dbReference>
<dbReference type="Proteomes" id="UP000192769">
    <property type="component" value="Unassembled WGS sequence"/>
</dbReference>
<protein>
    <recommendedName>
        <fullName evidence="1">YjiS-like domain-containing protein</fullName>
    </recommendedName>
</protein>
<dbReference type="EMBL" id="MWUE01000041">
    <property type="protein sequence ID" value="OQP30072.1"/>
    <property type="molecule type" value="Genomic_DNA"/>
</dbReference>
<feature type="domain" description="YjiS-like" evidence="1">
    <location>
        <begin position="28"/>
        <end position="59"/>
    </location>
</feature>